<protein>
    <recommendedName>
        <fullName evidence="5">Pyrrolo-quinoline quinone repeat domain-containing protein</fullName>
    </recommendedName>
</protein>
<dbReference type="InterPro" id="IPR018391">
    <property type="entry name" value="PQQ_b-propeller_rpt"/>
</dbReference>
<dbReference type="PANTHER" id="PTHR32303">
    <property type="entry name" value="QUINOPROTEIN ALCOHOL DEHYDROGENASE (CYTOCHROME C)"/>
    <property type="match status" value="1"/>
</dbReference>
<dbReference type="InterPro" id="IPR011047">
    <property type="entry name" value="Quinoprotein_ADH-like_sf"/>
</dbReference>
<keyword evidence="4" id="KW-0560">Oxidoreductase</keyword>
<proteinExistence type="inferred from homology"/>
<dbReference type="GO" id="GO:0016614">
    <property type="term" value="F:oxidoreductase activity, acting on CH-OH group of donors"/>
    <property type="evidence" value="ECO:0007669"/>
    <property type="project" value="InterPro"/>
</dbReference>
<feature type="domain" description="Pyrrolo-quinoline quinone repeat" evidence="5">
    <location>
        <begin position="50"/>
        <end position="354"/>
    </location>
</feature>
<evidence type="ECO:0000256" key="2">
    <source>
        <dbReference type="ARBA" id="ARBA00008156"/>
    </source>
</evidence>
<dbReference type="GO" id="GO:0016020">
    <property type="term" value="C:membrane"/>
    <property type="evidence" value="ECO:0007669"/>
    <property type="project" value="InterPro"/>
</dbReference>
<dbReference type="PANTHER" id="PTHR32303:SF20">
    <property type="entry name" value="QUINOPROTEIN ETHANOL DEHYDROGENASE"/>
    <property type="match status" value="1"/>
</dbReference>
<dbReference type="Gene3D" id="2.140.10.10">
    <property type="entry name" value="Quinoprotein alcohol dehydrogenase-like superfamily"/>
    <property type="match status" value="1"/>
</dbReference>
<reference evidence="6" key="1">
    <citation type="submission" date="2018-05" db="EMBL/GenBank/DDBJ databases">
        <authorList>
            <person name="Lanie J.A."/>
            <person name="Ng W.-L."/>
            <person name="Kazmierczak K.M."/>
            <person name="Andrzejewski T.M."/>
            <person name="Davidsen T.M."/>
            <person name="Wayne K.J."/>
            <person name="Tettelin H."/>
            <person name="Glass J.I."/>
            <person name="Rusch D."/>
            <person name="Podicherti R."/>
            <person name="Tsui H.-C.T."/>
            <person name="Winkler M.E."/>
        </authorList>
    </citation>
    <scope>NUCLEOTIDE SEQUENCE</scope>
</reference>
<evidence type="ECO:0000313" key="6">
    <source>
        <dbReference type="EMBL" id="SUZ90765.1"/>
    </source>
</evidence>
<name>A0A381RG34_9ZZZZ</name>
<evidence type="ECO:0000256" key="4">
    <source>
        <dbReference type="ARBA" id="ARBA00023002"/>
    </source>
</evidence>
<dbReference type="NCBIfam" id="TIGR03075">
    <property type="entry name" value="PQQ_enz_alc_DH"/>
    <property type="match status" value="1"/>
</dbReference>
<dbReference type="InterPro" id="IPR017512">
    <property type="entry name" value="PQQ_MeOH/EtOH_DH"/>
</dbReference>
<comment type="cofactor">
    <cofactor evidence="1">
        <name>pyrroloquinoline quinone</name>
        <dbReference type="ChEBI" id="CHEBI:58442"/>
    </cofactor>
</comment>
<dbReference type="EMBL" id="UINC01001921">
    <property type="protein sequence ID" value="SUZ90765.1"/>
    <property type="molecule type" value="Genomic_DNA"/>
</dbReference>
<dbReference type="SMART" id="SM00564">
    <property type="entry name" value="PQQ"/>
    <property type="match status" value="5"/>
</dbReference>
<dbReference type="AlphaFoldDB" id="A0A381RG34"/>
<keyword evidence="3" id="KW-0479">Metal-binding</keyword>
<gene>
    <name evidence="6" type="ORF">METZ01_LOCUS43619</name>
</gene>
<feature type="domain" description="Pyrrolo-quinoline quinone repeat" evidence="5">
    <location>
        <begin position="472"/>
        <end position="529"/>
    </location>
</feature>
<dbReference type="GO" id="GO:0005509">
    <property type="term" value="F:calcium ion binding"/>
    <property type="evidence" value="ECO:0007669"/>
    <property type="project" value="InterPro"/>
</dbReference>
<sequence>MKPFVTVLALLIGAAPVLAQETESQPGTTPSFSPVTWERLLNAADEPHNWLMYSGTLDSQHFSGLDQVHNRNVGDLELKWAYQIPQLDRAETVPVVVDGVMFITEAPSNVVAVDAATGRQYWRYNHPLPDDLRICCGRNNRGVAILGETLYMSTLDAKLVAIDARSGNLVWAKEVADYRAGYSKTAAPLIVKDEVVTGIAGGEYGIRGFIDSYNAETGELEWRADTIPGPDHPDNQSWAGDSWRTGGSASWITGAYDPELDLVYWGTGNPGPDWNGDVRMGDNLYSDSAMALNHETGGLEWYFQFTPHDVHDWDAIQVPILANLTMEGQERKVMMWANRNAFFYTLDRETGEFLVGKPYAKQTWAEGLDSNGRPIRVPNTFPTAEGTVVSPPVGGGTNWFSPAYSPRTELFYVQAYDGEDIFYKRDEDYVEGDQFTGGGSSRPGPIDDYQSAIRAIDPKTGNLRWEYEIQPRSTAGIMATAGDLVFSGSVDGYFYALDAVSGEALWHMNVGRNVHSSPMSYAVNGKQFITIAAGNVVYTFGLRD</sequence>
<evidence type="ECO:0000259" key="5">
    <source>
        <dbReference type="Pfam" id="PF01011"/>
    </source>
</evidence>
<dbReference type="Pfam" id="PF01011">
    <property type="entry name" value="PQQ"/>
    <property type="match status" value="2"/>
</dbReference>
<dbReference type="SUPFAM" id="SSF50998">
    <property type="entry name" value="Quinoprotein alcohol dehydrogenase-like"/>
    <property type="match status" value="1"/>
</dbReference>
<evidence type="ECO:0000256" key="1">
    <source>
        <dbReference type="ARBA" id="ARBA00001931"/>
    </source>
</evidence>
<dbReference type="InterPro" id="IPR002372">
    <property type="entry name" value="PQQ_rpt_dom"/>
</dbReference>
<organism evidence="6">
    <name type="scientific">marine metagenome</name>
    <dbReference type="NCBI Taxonomy" id="408172"/>
    <lineage>
        <taxon>unclassified sequences</taxon>
        <taxon>metagenomes</taxon>
        <taxon>ecological metagenomes</taxon>
    </lineage>
</organism>
<accession>A0A381RG34</accession>
<comment type="similarity">
    <text evidence="2">Belongs to the bacterial PQQ dehydrogenase family.</text>
</comment>
<evidence type="ECO:0000256" key="3">
    <source>
        <dbReference type="ARBA" id="ARBA00022723"/>
    </source>
</evidence>